<sequence>PQALKPVPRAFYFYNYHDIFPTTKITIEATDFREWAVTFGRSEDDCAYHQDGSVVDFDELQSVANAATPSHVVVIDSDDSGSLPASTSVSAADIFSNKSKGEKGQFYIKAKIQKRMQITNALAKASGLKPGMSLNIKFDDQAPVKAEVGTEKNGCYKKRVVILGWN</sequence>
<proteinExistence type="predicted"/>
<accession>A0AAD5CQN1</accession>
<feature type="non-terminal residue" evidence="1">
    <location>
        <position position="1"/>
    </location>
</feature>
<keyword evidence="2" id="KW-1185">Reference proteome</keyword>
<protein>
    <submittedName>
        <fullName evidence="1">Uncharacterized protein</fullName>
    </submittedName>
</protein>
<dbReference type="AlphaFoldDB" id="A0AAD5CQN1"/>
<evidence type="ECO:0000313" key="2">
    <source>
        <dbReference type="Proteomes" id="UP001206925"/>
    </source>
</evidence>
<feature type="non-terminal residue" evidence="1">
    <location>
        <position position="166"/>
    </location>
</feature>
<organism evidence="1 2">
    <name type="scientific">Ambrosia artemisiifolia</name>
    <name type="common">Common ragweed</name>
    <dbReference type="NCBI Taxonomy" id="4212"/>
    <lineage>
        <taxon>Eukaryota</taxon>
        <taxon>Viridiplantae</taxon>
        <taxon>Streptophyta</taxon>
        <taxon>Embryophyta</taxon>
        <taxon>Tracheophyta</taxon>
        <taxon>Spermatophyta</taxon>
        <taxon>Magnoliopsida</taxon>
        <taxon>eudicotyledons</taxon>
        <taxon>Gunneridae</taxon>
        <taxon>Pentapetalae</taxon>
        <taxon>asterids</taxon>
        <taxon>campanulids</taxon>
        <taxon>Asterales</taxon>
        <taxon>Asteraceae</taxon>
        <taxon>Asteroideae</taxon>
        <taxon>Heliantheae alliance</taxon>
        <taxon>Heliantheae</taxon>
        <taxon>Ambrosia</taxon>
    </lineage>
</organism>
<dbReference type="EMBL" id="JAMZMK010007051">
    <property type="protein sequence ID" value="KAI7746039.1"/>
    <property type="molecule type" value="Genomic_DNA"/>
</dbReference>
<gene>
    <name evidence="1" type="ORF">M8C21_017249</name>
</gene>
<reference evidence="1" key="1">
    <citation type="submission" date="2022-06" db="EMBL/GenBank/DDBJ databases">
        <title>Uncovering the hologenomic basis of an extraordinary plant invasion.</title>
        <authorList>
            <person name="Bieker V.C."/>
            <person name="Martin M.D."/>
            <person name="Gilbert T."/>
            <person name="Hodgins K."/>
            <person name="Battlay P."/>
            <person name="Petersen B."/>
            <person name="Wilson J."/>
        </authorList>
    </citation>
    <scope>NUCLEOTIDE SEQUENCE</scope>
    <source>
        <strain evidence="1">AA19_3_7</strain>
        <tissue evidence="1">Leaf</tissue>
    </source>
</reference>
<name>A0AAD5CQN1_AMBAR</name>
<comment type="caution">
    <text evidence="1">The sequence shown here is derived from an EMBL/GenBank/DDBJ whole genome shotgun (WGS) entry which is preliminary data.</text>
</comment>
<dbReference type="Proteomes" id="UP001206925">
    <property type="component" value="Unassembled WGS sequence"/>
</dbReference>
<evidence type="ECO:0000313" key="1">
    <source>
        <dbReference type="EMBL" id="KAI7746039.1"/>
    </source>
</evidence>